<feature type="region of interest" description="Disordered" evidence="1">
    <location>
        <begin position="159"/>
        <end position="199"/>
    </location>
</feature>
<feature type="region of interest" description="Disordered" evidence="1">
    <location>
        <begin position="450"/>
        <end position="508"/>
    </location>
</feature>
<evidence type="ECO:0000313" key="2">
    <source>
        <dbReference type="EMBL" id="CAE0696832.1"/>
    </source>
</evidence>
<feature type="region of interest" description="Disordered" evidence="1">
    <location>
        <begin position="100"/>
        <end position="147"/>
    </location>
</feature>
<feature type="compositionally biased region" description="Basic and acidic residues" evidence="1">
    <location>
        <begin position="170"/>
        <end position="184"/>
    </location>
</feature>
<protein>
    <submittedName>
        <fullName evidence="2">Uncharacterized protein</fullName>
    </submittedName>
</protein>
<gene>
    <name evidence="2" type="ORF">PCAL00307_LOCUS12268</name>
</gene>
<evidence type="ECO:0000256" key="1">
    <source>
        <dbReference type="SAM" id="MobiDB-lite"/>
    </source>
</evidence>
<reference evidence="2" key="1">
    <citation type="submission" date="2021-01" db="EMBL/GenBank/DDBJ databases">
        <authorList>
            <person name="Corre E."/>
            <person name="Pelletier E."/>
            <person name="Niang G."/>
            <person name="Scheremetjew M."/>
            <person name="Finn R."/>
            <person name="Kale V."/>
            <person name="Holt S."/>
            <person name="Cochrane G."/>
            <person name="Meng A."/>
            <person name="Brown T."/>
            <person name="Cohen L."/>
        </authorList>
    </citation>
    <scope>NUCLEOTIDE SEQUENCE</scope>
    <source>
        <strain evidence="2">CCMP1756</strain>
    </source>
</reference>
<proteinExistence type="predicted"/>
<sequence>MLRVAALLTVTRRYAKPFAAGIAAASPSRLVSGVAAICSAGAAANCADKQPSIPLVPDGTVRLLNATDGASVAKSIVASFGPGGADVAVQQLDSTVHAAFSPRCGGGKPSKKDAADAKPAGLDDKVVAPAPAPAPAPATAPATASAPAPGVLKIEPAAKGVKQEPAAPEAPKKEPSAAKDEKKTSSWSGPWTCPGIRPEFAEPAGPLGYKAAALDSTCEALQTSGGMNEKQAVEVRAPASLSITRVRQRVVPSQFCVKNASSACETPEWATELQRLRKVEYDSERPQRDGHKRDVAKTDEAAFRAALVSVATECCGLGDGAVTAAASTNGRRKPTREGLVQLATEVLRAKLAGGLLAGVFAPAARREPRSYAHLDDAKARARASDADGMKGLGEAYDALAAALASFLPADVLPKPTKKAEGFSRETGPKLFAPATRVLNKIAAAAMAAAGPAPAPAPDATHPMDVDNAGADAASPEALRTESGDAPAPTPAPSQGERPIASRDDAAQLKARRRMIASAGAHGDGAVASLVELFGPLGLGAELAEELVRGLDRDDAKAHEKSKPKEAVAAPRTARRFAAGARRPPIARRPSPSHAQLDAFFASAKPARRSSRGDKRPRVVDAPPPPKRRFQREAAVGDRVVWMKYGREGVVEAEDTPGVFIVFFDKGCFRETVRADELRVL</sequence>
<feature type="compositionally biased region" description="Basic and acidic residues" evidence="1">
    <location>
        <begin position="110"/>
        <end position="126"/>
    </location>
</feature>
<organism evidence="2">
    <name type="scientific">Pelagomonas calceolata</name>
    <dbReference type="NCBI Taxonomy" id="35677"/>
    <lineage>
        <taxon>Eukaryota</taxon>
        <taxon>Sar</taxon>
        <taxon>Stramenopiles</taxon>
        <taxon>Ochrophyta</taxon>
        <taxon>Pelagophyceae</taxon>
        <taxon>Pelagomonadales</taxon>
        <taxon>Pelagomonadaceae</taxon>
        <taxon>Pelagomonas</taxon>
    </lineage>
</organism>
<dbReference type="EMBL" id="HBIW01014264">
    <property type="protein sequence ID" value="CAE0696832.1"/>
    <property type="molecule type" value="Transcribed_RNA"/>
</dbReference>
<name>A0A7S3ZX34_9STRA</name>
<feature type="region of interest" description="Disordered" evidence="1">
    <location>
        <begin position="553"/>
        <end position="627"/>
    </location>
</feature>
<feature type="compositionally biased region" description="Low complexity" evidence="1">
    <location>
        <begin position="566"/>
        <end position="591"/>
    </location>
</feature>
<dbReference type="AlphaFoldDB" id="A0A7S3ZX34"/>
<accession>A0A7S3ZX34</accession>
<feature type="compositionally biased region" description="Basic and acidic residues" evidence="1">
    <location>
        <begin position="553"/>
        <end position="565"/>
    </location>
</feature>